<reference evidence="3 4" key="1">
    <citation type="submission" date="2017-12" db="EMBL/GenBank/DDBJ databases">
        <title>Sequencing the genomes of 1000 Actinobacteria strains.</title>
        <authorList>
            <person name="Klenk H.-P."/>
        </authorList>
    </citation>
    <scope>NUCLEOTIDE SEQUENCE [LARGE SCALE GENOMIC DNA]</scope>
    <source>
        <strain evidence="3 4">DSM 44489</strain>
    </source>
</reference>
<dbReference type="GeneID" id="97470721"/>
<dbReference type="RefSeq" id="WP_101464356.1">
    <property type="nucleotide sequence ID" value="NZ_JBEZZV010000005.1"/>
</dbReference>
<protein>
    <recommendedName>
        <fullName evidence="2">DUF6802 domain-containing protein</fullName>
    </recommendedName>
</protein>
<feature type="region of interest" description="Disordered" evidence="1">
    <location>
        <begin position="82"/>
        <end position="102"/>
    </location>
</feature>
<dbReference type="EMBL" id="PJMW01000002">
    <property type="protein sequence ID" value="PKV77771.1"/>
    <property type="molecule type" value="Genomic_DNA"/>
</dbReference>
<evidence type="ECO:0000313" key="4">
    <source>
        <dbReference type="Proteomes" id="UP000233766"/>
    </source>
</evidence>
<gene>
    <name evidence="3" type="ORF">ATK86_2124</name>
</gene>
<sequence>MVTSGEFPGLGLPDIDAHSSLGGLGPVELNNPSLDLDHDGVVDSLSTGDTDSTSIWSDYDHDGLADHVTVVEEDGDYAAWEYHRHPDGTSEWRKTDQGNLEK</sequence>
<evidence type="ECO:0000259" key="2">
    <source>
        <dbReference type="Pfam" id="PF20615"/>
    </source>
</evidence>
<dbReference type="Proteomes" id="UP000233766">
    <property type="component" value="Unassembled WGS sequence"/>
</dbReference>
<feature type="domain" description="DUF6802" evidence="2">
    <location>
        <begin position="1"/>
        <end position="102"/>
    </location>
</feature>
<feature type="region of interest" description="Disordered" evidence="1">
    <location>
        <begin position="1"/>
        <end position="29"/>
    </location>
</feature>
<dbReference type="Pfam" id="PF20615">
    <property type="entry name" value="DUF6802"/>
    <property type="match status" value="1"/>
</dbReference>
<proteinExistence type="predicted"/>
<evidence type="ECO:0000313" key="3">
    <source>
        <dbReference type="EMBL" id="PKV77771.1"/>
    </source>
</evidence>
<dbReference type="AlphaFoldDB" id="A0A2N3V830"/>
<evidence type="ECO:0000256" key="1">
    <source>
        <dbReference type="SAM" id="MobiDB-lite"/>
    </source>
</evidence>
<accession>A0A2N3V830</accession>
<dbReference type="OrthoDB" id="4375009at2"/>
<organism evidence="3 4">
    <name type="scientific">Nocardia fluminea</name>
    <dbReference type="NCBI Taxonomy" id="134984"/>
    <lineage>
        <taxon>Bacteria</taxon>
        <taxon>Bacillati</taxon>
        <taxon>Actinomycetota</taxon>
        <taxon>Actinomycetes</taxon>
        <taxon>Mycobacteriales</taxon>
        <taxon>Nocardiaceae</taxon>
        <taxon>Nocardia</taxon>
    </lineage>
</organism>
<name>A0A2N3V830_9NOCA</name>
<comment type="caution">
    <text evidence="3">The sequence shown here is derived from an EMBL/GenBank/DDBJ whole genome shotgun (WGS) entry which is preliminary data.</text>
</comment>
<dbReference type="InterPro" id="IPR046543">
    <property type="entry name" value="DUF6802"/>
</dbReference>
<keyword evidence="4" id="KW-1185">Reference proteome</keyword>